<accession>A0ACC3NSE6</accession>
<organism evidence="1 2">
    <name type="scientific">Vermiconidia calcicola</name>
    <dbReference type="NCBI Taxonomy" id="1690605"/>
    <lineage>
        <taxon>Eukaryota</taxon>
        <taxon>Fungi</taxon>
        <taxon>Dikarya</taxon>
        <taxon>Ascomycota</taxon>
        <taxon>Pezizomycotina</taxon>
        <taxon>Dothideomycetes</taxon>
        <taxon>Dothideomycetidae</taxon>
        <taxon>Mycosphaerellales</taxon>
        <taxon>Extremaceae</taxon>
        <taxon>Vermiconidia</taxon>
    </lineage>
</organism>
<protein>
    <submittedName>
        <fullName evidence="1">Uncharacterized protein</fullName>
    </submittedName>
</protein>
<proteinExistence type="predicted"/>
<sequence>MNTGQRSARRLAANNVPISRETVCTSCLHRLSHQPRRHAATAAAAVEQPEPAYQEPPVPPVTQTGPRKAYRLLASPVLSRPPLLTRELTSFEKAYYLYQKRLNERLALPFTRYFYYKKDTQADVEWKRKAKVRKTASRDIGVYSGYGDEAWNDELLVGDETAEPRNQVDALIRDAEGKDIIESQPVRDAETDGAEVSGNEKEGEGMRKSVGQQQQLAVERPLPRITEADRTNDTKSLDRKLDRSLYLLVQRPDGAWRFPEDRVYGRENLKQAAERILHQSLGPNLNTWLPANHPIGHHSLHYPSPILSKVPPNRFVSTSHTEDYEQEQYGEKVFFMKGRIMAGQADIGKNEFGDRDFCWVSKEEVRERVEGAYWRSVRNMLAER</sequence>
<evidence type="ECO:0000313" key="1">
    <source>
        <dbReference type="EMBL" id="KAK3722254.1"/>
    </source>
</evidence>
<name>A0ACC3NSE6_9PEZI</name>
<dbReference type="Proteomes" id="UP001281147">
    <property type="component" value="Unassembled WGS sequence"/>
</dbReference>
<dbReference type="EMBL" id="JAUTXU010000014">
    <property type="protein sequence ID" value="KAK3722254.1"/>
    <property type="molecule type" value="Genomic_DNA"/>
</dbReference>
<evidence type="ECO:0000313" key="2">
    <source>
        <dbReference type="Proteomes" id="UP001281147"/>
    </source>
</evidence>
<gene>
    <name evidence="1" type="ORF">LTR37_002687</name>
</gene>
<keyword evidence="2" id="KW-1185">Reference proteome</keyword>
<reference evidence="1" key="1">
    <citation type="submission" date="2023-07" db="EMBL/GenBank/DDBJ databases">
        <title>Black Yeasts Isolated from many extreme environments.</title>
        <authorList>
            <person name="Coleine C."/>
            <person name="Stajich J.E."/>
            <person name="Selbmann L."/>
        </authorList>
    </citation>
    <scope>NUCLEOTIDE SEQUENCE</scope>
    <source>
        <strain evidence="1">CCFEE 5714</strain>
    </source>
</reference>
<comment type="caution">
    <text evidence="1">The sequence shown here is derived from an EMBL/GenBank/DDBJ whole genome shotgun (WGS) entry which is preliminary data.</text>
</comment>